<dbReference type="Pfam" id="PF01370">
    <property type="entry name" value="Epimerase"/>
    <property type="match status" value="1"/>
</dbReference>
<feature type="domain" description="NAD-dependent epimerase/dehydratase" evidence="1">
    <location>
        <begin position="2"/>
        <end position="219"/>
    </location>
</feature>
<evidence type="ECO:0000259" key="1">
    <source>
        <dbReference type="Pfam" id="PF01370"/>
    </source>
</evidence>
<dbReference type="SUPFAM" id="SSF51735">
    <property type="entry name" value="NAD(P)-binding Rossmann-fold domains"/>
    <property type="match status" value="1"/>
</dbReference>
<evidence type="ECO:0000313" key="3">
    <source>
        <dbReference type="Proteomes" id="UP001337681"/>
    </source>
</evidence>
<accession>A0ABU7GYQ7</accession>
<sequence>MILVTGATGFLGSELCKQLLHQGKDVLALKRPTSIIPKSLSSIKGLTWVNSSILSAEEFSDYAYIITEVYHCAAMVSFNPKDDDEMLSFNINSTKILAEFCLKNKIPMLHVSSVATLDGANILGFTDENFFPSKTPDTHPYGNSKYLSEKEIWKYINQGLNAIIVNPSIILGYIKNFEGSGAFFKIIKNGLKFYTPGGAGFVAVEDVAKCMILLMQQKAYNERFIINAENISYKQFFESIANALQVAPPSIKAGKFALGLAWRFSKLVAFLSDTTPTITKHTAKSSFNISKYDNRKIVNLLGIEFISINNYIKTIASKYTNE</sequence>
<reference evidence="2 3" key="1">
    <citation type="submission" date="2024-01" db="EMBL/GenBank/DDBJ databases">
        <title>Pedobacter sp. nov., isolated from oil-contaminated soil.</title>
        <authorList>
            <person name="Le N.T.T."/>
        </authorList>
    </citation>
    <scope>NUCLEOTIDE SEQUENCE [LARGE SCALE GENOMIC DNA]</scope>
    <source>
        <strain evidence="2 3">VNH31</strain>
    </source>
</reference>
<dbReference type="Gene3D" id="3.40.50.720">
    <property type="entry name" value="NAD(P)-binding Rossmann-like Domain"/>
    <property type="match status" value="1"/>
</dbReference>
<dbReference type="EMBL" id="JAZDQU010000001">
    <property type="protein sequence ID" value="MEE1884194.1"/>
    <property type="molecule type" value="Genomic_DNA"/>
</dbReference>
<evidence type="ECO:0000313" key="2">
    <source>
        <dbReference type="EMBL" id="MEE1884194.1"/>
    </source>
</evidence>
<gene>
    <name evidence="2" type="ORF">VRU49_02065</name>
</gene>
<dbReference type="RefSeq" id="WP_330145112.1">
    <property type="nucleotide sequence ID" value="NZ_JAZDQU010000001.1"/>
</dbReference>
<keyword evidence="3" id="KW-1185">Reference proteome</keyword>
<dbReference type="InterPro" id="IPR051783">
    <property type="entry name" value="NAD(P)-dependent_oxidoreduct"/>
</dbReference>
<dbReference type="PANTHER" id="PTHR48079">
    <property type="entry name" value="PROTEIN YEEZ"/>
    <property type="match status" value="1"/>
</dbReference>
<comment type="caution">
    <text evidence="2">The sequence shown here is derived from an EMBL/GenBank/DDBJ whole genome shotgun (WGS) entry which is preliminary data.</text>
</comment>
<protein>
    <submittedName>
        <fullName evidence="2">NAD-dependent epimerase/dehydratase family protein</fullName>
    </submittedName>
</protein>
<dbReference type="InterPro" id="IPR036291">
    <property type="entry name" value="NAD(P)-bd_dom_sf"/>
</dbReference>
<proteinExistence type="predicted"/>
<dbReference type="Proteomes" id="UP001337681">
    <property type="component" value="Unassembled WGS sequence"/>
</dbReference>
<organism evidence="2 3">
    <name type="scientific">Pedobacter flavus</name>
    <dbReference type="NCBI Taxonomy" id="3113906"/>
    <lineage>
        <taxon>Bacteria</taxon>
        <taxon>Pseudomonadati</taxon>
        <taxon>Bacteroidota</taxon>
        <taxon>Sphingobacteriia</taxon>
        <taxon>Sphingobacteriales</taxon>
        <taxon>Sphingobacteriaceae</taxon>
        <taxon>Pedobacter</taxon>
    </lineage>
</organism>
<dbReference type="InterPro" id="IPR001509">
    <property type="entry name" value="Epimerase_deHydtase"/>
</dbReference>
<dbReference type="PANTHER" id="PTHR48079:SF6">
    <property type="entry name" value="NAD(P)-BINDING DOMAIN-CONTAINING PROTEIN-RELATED"/>
    <property type="match status" value="1"/>
</dbReference>
<name>A0ABU7GYQ7_9SPHI</name>